<dbReference type="PANTHER" id="PTHR30244:SF34">
    <property type="entry name" value="DTDP-4-AMINO-4,6-DIDEOXYGALACTOSE TRANSAMINASE"/>
    <property type="match status" value="1"/>
</dbReference>
<dbReference type="SUPFAM" id="SSF53383">
    <property type="entry name" value="PLP-dependent transferases"/>
    <property type="match status" value="1"/>
</dbReference>
<protein>
    <submittedName>
        <fullName evidence="2">DegT/DnrJ/EryC1/StrS family aminotransferase</fullName>
    </submittedName>
</protein>
<reference evidence="2 3" key="1">
    <citation type="journal article" date="2019" name="Int. J. Syst. Evol. Microbiol.">
        <title>The Global Catalogue of Microorganisms (GCM) 10K type strain sequencing project: providing services to taxonomists for standard genome sequencing and annotation.</title>
        <authorList>
            <consortium name="The Broad Institute Genomics Platform"/>
            <consortium name="The Broad Institute Genome Sequencing Center for Infectious Disease"/>
            <person name="Wu L."/>
            <person name="Ma J."/>
        </authorList>
    </citation>
    <scope>NUCLEOTIDE SEQUENCE [LARGE SCALE GENOMIC DNA]</scope>
    <source>
        <strain evidence="2 3">CGMCC 1.12563</strain>
    </source>
</reference>
<name>A0ABD6AXI2_9EURY</name>
<organism evidence="2 3">
    <name type="scientific">Halomarina rubra</name>
    <dbReference type="NCBI Taxonomy" id="2071873"/>
    <lineage>
        <taxon>Archaea</taxon>
        <taxon>Methanobacteriati</taxon>
        <taxon>Methanobacteriota</taxon>
        <taxon>Stenosarchaea group</taxon>
        <taxon>Halobacteria</taxon>
        <taxon>Halobacteriales</taxon>
        <taxon>Natronomonadaceae</taxon>
        <taxon>Halomarina</taxon>
    </lineage>
</organism>
<evidence type="ECO:0000313" key="2">
    <source>
        <dbReference type="EMBL" id="MFD1514277.1"/>
    </source>
</evidence>
<dbReference type="Gene3D" id="3.40.640.10">
    <property type="entry name" value="Type I PLP-dependent aspartate aminotransferase-like (Major domain)"/>
    <property type="match status" value="1"/>
</dbReference>
<keyword evidence="2" id="KW-0808">Transferase</keyword>
<proteinExistence type="inferred from homology"/>
<dbReference type="InterPro" id="IPR015421">
    <property type="entry name" value="PyrdxlP-dep_Trfase_major"/>
</dbReference>
<evidence type="ECO:0000256" key="1">
    <source>
        <dbReference type="RuleBase" id="RU004508"/>
    </source>
</evidence>
<dbReference type="InterPro" id="IPR015422">
    <property type="entry name" value="PyrdxlP-dep_Trfase_small"/>
</dbReference>
<dbReference type="GO" id="GO:0008483">
    <property type="term" value="F:transaminase activity"/>
    <property type="evidence" value="ECO:0007669"/>
    <property type="project" value="UniProtKB-KW"/>
</dbReference>
<dbReference type="PANTHER" id="PTHR30244">
    <property type="entry name" value="TRANSAMINASE"/>
    <property type="match status" value="1"/>
</dbReference>
<accession>A0ABD6AXI2</accession>
<dbReference type="RefSeq" id="WP_250874251.1">
    <property type="nucleotide sequence ID" value="NZ_JALXFV010000007.1"/>
</dbReference>
<gene>
    <name evidence="2" type="ORF">ACFSBT_13425</name>
</gene>
<dbReference type="AlphaFoldDB" id="A0ABD6AXI2"/>
<dbReference type="CDD" id="cd00616">
    <property type="entry name" value="AHBA_syn"/>
    <property type="match status" value="1"/>
</dbReference>
<dbReference type="Gene3D" id="3.90.1150.10">
    <property type="entry name" value="Aspartate Aminotransferase, domain 1"/>
    <property type="match status" value="1"/>
</dbReference>
<keyword evidence="1" id="KW-0663">Pyridoxal phosphate</keyword>
<dbReference type="InterPro" id="IPR015424">
    <property type="entry name" value="PyrdxlP-dep_Trfase"/>
</dbReference>
<evidence type="ECO:0000313" key="3">
    <source>
        <dbReference type="Proteomes" id="UP001597187"/>
    </source>
</evidence>
<dbReference type="Proteomes" id="UP001597187">
    <property type="component" value="Unassembled WGS sequence"/>
</dbReference>
<dbReference type="EMBL" id="JBHUDC010000007">
    <property type="protein sequence ID" value="MFD1514277.1"/>
    <property type="molecule type" value="Genomic_DNA"/>
</dbReference>
<comment type="similarity">
    <text evidence="1">Belongs to the DegT/DnrJ/EryC1 family.</text>
</comment>
<keyword evidence="2" id="KW-0032">Aminotransferase</keyword>
<dbReference type="Pfam" id="PF01041">
    <property type="entry name" value="DegT_DnrJ_EryC1"/>
    <property type="match status" value="1"/>
</dbReference>
<dbReference type="InterPro" id="IPR000653">
    <property type="entry name" value="DegT/StrS_aminotransferase"/>
</dbReference>
<keyword evidence="3" id="KW-1185">Reference proteome</keyword>
<comment type="caution">
    <text evidence="2">The sequence shown here is derived from an EMBL/GenBank/DDBJ whole genome shotgun (WGS) entry which is preliminary data.</text>
</comment>
<dbReference type="PIRSF" id="PIRSF000390">
    <property type="entry name" value="PLP_StrS"/>
    <property type="match status" value="1"/>
</dbReference>
<sequence>MINIAEPIVRQEEIDRVEGVLRSRQLADGPEVRSFEDEFSDYCGVQYGVATSNGTTALHTALHALGIGPGDRVLTTPFSFVASANAVRLVGATPIFVDIDPETYTLDPNAVQVALEEGPPIDAILTVHLYGLPSDMGALTDLAAEYDVPIVEDAAQAHGARYRGETVGSLGDVACFSFYPTKNMTTGEGGMVVTDRPEIAERAAQFVNHGRSSAGYEHVALGHNFRMMSLSAAIGRVQLERLPGLVEKRRENASRLTEALCDTPVVTPFEPDGVDHAYHQYTIQSEDRAELHSALERRGIQSAVYYPTPIHKQPAYSHVDHRAPVSERVAERVLSLPVHPELSEKAVMDIAAAVREHYT</sequence>